<keyword evidence="1" id="KW-0472">Membrane</keyword>
<dbReference type="EMBL" id="PPTA01000004">
    <property type="protein sequence ID" value="TFB04599.1"/>
    <property type="molecule type" value="Genomic_DNA"/>
</dbReference>
<gene>
    <name evidence="2" type="ORF">CCMA1212_003478</name>
</gene>
<evidence type="ECO:0000313" key="3">
    <source>
        <dbReference type="Proteomes" id="UP001642720"/>
    </source>
</evidence>
<evidence type="ECO:0000313" key="2">
    <source>
        <dbReference type="EMBL" id="TFB04599.1"/>
    </source>
</evidence>
<name>A0ABY2H8I6_9HYPO</name>
<accession>A0ABY2H8I6</accession>
<evidence type="ECO:0000256" key="1">
    <source>
        <dbReference type="SAM" id="Phobius"/>
    </source>
</evidence>
<keyword evidence="1" id="KW-1133">Transmembrane helix</keyword>
<dbReference type="Proteomes" id="UP001642720">
    <property type="component" value="Unassembled WGS sequence"/>
</dbReference>
<keyword evidence="1" id="KW-0812">Transmembrane</keyword>
<sequence>MKCSCACAPLVGVSAIGAIGSVGLGGLRGRLGRGHLGLVGLGHGGVNGRTVGLGGFRSDRRVDGSRSRHLGGGGLDLGHLGRGLFNFGHLGGLGRLDGGDVLGELLDGNLGLGDLDVADLGHRAIDCLDIGNGGRGDRHLRNRLGLLDGLGLFGLGLFGLGLFGLGLFGLGLVDRRDGLDLLQQFSLDLLLLLDGDSLLLDLGLVRDFFGDSRGLGLGVGLFLALLDDFGNLGGIGNLGLERDLGGEAEGCGAGADSVDVDVPGGSDGKAGFGNQVAGDGGQAGDVNAGKGVALLVRLLVQLDVLVGALDADVGDLLARLELDGVDGTGSSGQRIDADGLVQLGAGGDGEAAGNVRRGGGALGLVNGLFRGHCGGGGLRSNGVDQGSCGVGLKDVLGRDEVVDVALVVGLLGGGFVYRPVSVDDVLNAAKQRRTKVSKTVLVR</sequence>
<dbReference type="RefSeq" id="XP_073560800.1">
    <property type="nucleotide sequence ID" value="XM_073700824.1"/>
</dbReference>
<protein>
    <submittedName>
        <fullName evidence="2">Uncharacterized protein</fullName>
    </submittedName>
</protein>
<dbReference type="GeneID" id="300575274"/>
<keyword evidence="3" id="KW-1185">Reference proteome</keyword>
<proteinExistence type="predicted"/>
<reference evidence="2 3" key="1">
    <citation type="submission" date="2018-01" db="EMBL/GenBank/DDBJ databases">
        <title>Genome characterization of the sugarcane-associated fungus Trichoderma ghanense CCMA-1212 and their application in lignocelulose bioconversion.</title>
        <authorList>
            <person name="Steindorff A.S."/>
            <person name="Mendes T.D."/>
            <person name="Vilela E.S.D."/>
            <person name="Rodrigues D.S."/>
            <person name="Formighieri E.F."/>
            <person name="Melo I.S."/>
            <person name="Favaro L.C.L."/>
        </authorList>
    </citation>
    <scope>NUCLEOTIDE SEQUENCE [LARGE SCALE GENOMIC DNA]</scope>
    <source>
        <strain evidence="2 3">CCMA-1212</strain>
    </source>
</reference>
<organism evidence="2 3">
    <name type="scientific">Trichoderma ghanense</name>
    <dbReference type="NCBI Taxonomy" id="65468"/>
    <lineage>
        <taxon>Eukaryota</taxon>
        <taxon>Fungi</taxon>
        <taxon>Dikarya</taxon>
        <taxon>Ascomycota</taxon>
        <taxon>Pezizomycotina</taxon>
        <taxon>Sordariomycetes</taxon>
        <taxon>Hypocreomycetidae</taxon>
        <taxon>Hypocreales</taxon>
        <taxon>Hypocreaceae</taxon>
        <taxon>Trichoderma</taxon>
    </lineage>
</organism>
<comment type="caution">
    <text evidence="2">The sequence shown here is derived from an EMBL/GenBank/DDBJ whole genome shotgun (WGS) entry which is preliminary data.</text>
</comment>
<feature type="transmembrane region" description="Helical" evidence="1">
    <location>
        <begin position="150"/>
        <end position="173"/>
    </location>
</feature>